<gene>
    <name evidence="2" type="ORF">DF037_06050</name>
</gene>
<protein>
    <submittedName>
        <fullName evidence="2">Uncharacterized protein</fullName>
    </submittedName>
</protein>
<evidence type="ECO:0000256" key="1">
    <source>
        <dbReference type="SAM" id="Phobius"/>
    </source>
</evidence>
<dbReference type="Proteomes" id="UP000269271">
    <property type="component" value="Unassembled WGS sequence"/>
</dbReference>
<dbReference type="EMBL" id="QTQX01000003">
    <property type="protein sequence ID" value="RQT34898.1"/>
    <property type="molecule type" value="Genomic_DNA"/>
</dbReference>
<feature type="transmembrane region" description="Helical" evidence="1">
    <location>
        <begin position="50"/>
        <end position="68"/>
    </location>
</feature>
<dbReference type="AlphaFoldDB" id="A0A0G3YPP5"/>
<organism evidence="2 3">
    <name type="scientific">Burkholderia contaminans</name>
    <dbReference type="NCBI Taxonomy" id="488447"/>
    <lineage>
        <taxon>Bacteria</taxon>
        <taxon>Pseudomonadati</taxon>
        <taxon>Pseudomonadota</taxon>
        <taxon>Betaproteobacteria</taxon>
        <taxon>Burkholderiales</taxon>
        <taxon>Burkholderiaceae</taxon>
        <taxon>Burkholderia</taxon>
        <taxon>Burkholderia cepacia complex</taxon>
    </lineage>
</organism>
<dbReference type="KEGG" id="bcon:NL30_05410"/>
<keyword evidence="1" id="KW-0472">Membrane</keyword>
<accession>A0A0G3YPP5</accession>
<sequence length="111" mass="11816">MNLPYLVSYFFGGAFLANVVPHLVSGLRGEPFQTPFANPPGRGLSSSTVNVVWGVANLVMAYVLVCRVGDFDLRVTADAAAFGLGILALGLFLARHFGALHGGNEPDRERP</sequence>
<comment type="caution">
    <text evidence="2">The sequence shown here is derived from an EMBL/GenBank/DDBJ whole genome shotgun (WGS) entry which is preliminary data.</text>
</comment>
<keyword evidence="1" id="KW-1133">Transmembrane helix</keyword>
<accession>A0A1C8ZGZ7</accession>
<proteinExistence type="predicted"/>
<keyword evidence="1" id="KW-0812">Transmembrane</keyword>
<evidence type="ECO:0000313" key="3">
    <source>
        <dbReference type="Proteomes" id="UP000269271"/>
    </source>
</evidence>
<dbReference type="RefSeq" id="WP_046547726.1">
    <property type="nucleotide sequence ID" value="NZ_CABVQR010000004.1"/>
</dbReference>
<name>A0A0G3YPP5_9BURK</name>
<evidence type="ECO:0000313" key="2">
    <source>
        <dbReference type="EMBL" id="RQT34898.1"/>
    </source>
</evidence>
<reference evidence="2 3" key="1">
    <citation type="submission" date="2018-08" db="EMBL/GenBank/DDBJ databases">
        <title>Comparative analysis of Burkholderia isolates from Puerto Rico.</title>
        <authorList>
            <person name="Hall C."/>
            <person name="Sahl J."/>
            <person name="Wagner D."/>
        </authorList>
    </citation>
    <scope>NUCLEOTIDE SEQUENCE [LARGE SCALE GENOMIC DNA]</scope>
    <source>
        <strain evidence="2 3">Bp9001</strain>
    </source>
</reference>
<feature type="transmembrane region" description="Helical" evidence="1">
    <location>
        <begin position="75"/>
        <end position="94"/>
    </location>
</feature>